<dbReference type="EMBL" id="CM017628">
    <property type="protein sequence ID" value="TYH66578.1"/>
    <property type="molecule type" value="Genomic_DNA"/>
</dbReference>
<dbReference type="AlphaFoldDB" id="A0A5D2KHG6"/>
<keyword evidence="1" id="KW-1133">Transmembrane helix</keyword>
<feature type="transmembrane region" description="Helical" evidence="1">
    <location>
        <begin position="69"/>
        <end position="90"/>
    </location>
</feature>
<protein>
    <submittedName>
        <fullName evidence="2">Uncharacterized protein</fullName>
    </submittedName>
</protein>
<organism evidence="2 3">
    <name type="scientific">Gossypium tomentosum</name>
    <name type="common">Hawaiian cotton</name>
    <name type="synonym">Gossypium sandvicense</name>
    <dbReference type="NCBI Taxonomy" id="34277"/>
    <lineage>
        <taxon>Eukaryota</taxon>
        <taxon>Viridiplantae</taxon>
        <taxon>Streptophyta</taxon>
        <taxon>Embryophyta</taxon>
        <taxon>Tracheophyta</taxon>
        <taxon>Spermatophyta</taxon>
        <taxon>Magnoliopsida</taxon>
        <taxon>eudicotyledons</taxon>
        <taxon>Gunneridae</taxon>
        <taxon>Pentapetalae</taxon>
        <taxon>rosids</taxon>
        <taxon>malvids</taxon>
        <taxon>Malvales</taxon>
        <taxon>Malvaceae</taxon>
        <taxon>Malvoideae</taxon>
        <taxon>Gossypium</taxon>
    </lineage>
</organism>
<dbReference type="Proteomes" id="UP000322667">
    <property type="component" value="Chromosome D06"/>
</dbReference>
<keyword evidence="3" id="KW-1185">Reference proteome</keyword>
<gene>
    <name evidence="2" type="ORF">ES332_D06G133700v1</name>
</gene>
<sequence>MTTEKARISSQGTVCRGADVARKEAKARVYEDSSRAKRERGDVTAAALETLAARVSMCRFVYWANLGHWVFRLMGRIGLVIWAIVIGLFLDSSLM</sequence>
<reference evidence="2 3" key="1">
    <citation type="submission" date="2019-07" db="EMBL/GenBank/DDBJ databases">
        <title>WGS assembly of Gossypium tomentosum.</title>
        <authorList>
            <person name="Chen Z.J."/>
            <person name="Sreedasyam A."/>
            <person name="Ando A."/>
            <person name="Song Q."/>
            <person name="De L."/>
            <person name="Hulse-Kemp A."/>
            <person name="Ding M."/>
            <person name="Ye W."/>
            <person name="Kirkbride R."/>
            <person name="Jenkins J."/>
            <person name="Plott C."/>
            <person name="Lovell J."/>
            <person name="Lin Y.-M."/>
            <person name="Vaughn R."/>
            <person name="Liu B."/>
            <person name="Li W."/>
            <person name="Simpson S."/>
            <person name="Scheffler B."/>
            <person name="Saski C."/>
            <person name="Grover C."/>
            <person name="Hu G."/>
            <person name="Conover J."/>
            <person name="Carlson J."/>
            <person name="Shu S."/>
            <person name="Boston L."/>
            <person name="Williams M."/>
            <person name="Peterson D."/>
            <person name="Mcgee K."/>
            <person name="Jones D."/>
            <person name="Wendel J."/>
            <person name="Stelly D."/>
            <person name="Grimwood J."/>
            <person name="Schmutz J."/>
        </authorList>
    </citation>
    <scope>NUCLEOTIDE SEQUENCE [LARGE SCALE GENOMIC DNA]</scope>
    <source>
        <strain evidence="2">7179.01</strain>
    </source>
</reference>
<keyword evidence="1" id="KW-0472">Membrane</keyword>
<keyword evidence="1" id="KW-0812">Transmembrane</keyword>
<proteinExistence type="predicted"/>
<accession>A0A5D2KHG6</accession>
<evidence type="ECO:0000313" key="3">
    <source>
        <dbReference type="Proteomes" id="UP000322667"/>
    </source>
</evidence>
<name>A0A5D2KHG6_GOSTO</name>
<evidence type="ECO:0000313" key="2">
    <source>
        <dbReference type="EMBL" id="TYH66578.1"/>
    </source>
</evidence>
<evidence type="ECO:0000256" key="1">
    <source>
        <dbReference type="SAM" id="Phobius"/>
    </source>
</evidence>